<dbReference type="OrthoDB" id="6512366at2759"/>
<organism evidence="1">
    <name type="scientific">Cyprideis torosa</name>
    <dbReference type="NCBI Taxonomy" id="163714"/>
    <lineage>
        <taxon>Eukaryota</taxon>
        <taxon>Metazoa</taxon>
        <taxon>Ecdysozoa</taxon>
        <taxon>Arthropoda</taxon>
        <taxon>Crustacea</taxon>
        <taxon>Oligostraca</taxon>
        <taxon>Ostracoda</taxon>
        <taxon>Podocopa</taxon>
        <taxon>Podocopida</taxon>
        <taxon>Cytherocopina</taxon>
        <taxon>Cytheroidea</taxon>
        <taxon>Cytherideidae</taxon>
        <taxon>Cyprideis</taxon>
    </lineage>
</organism>
<reference evidence="1" key="1">
    <citation type="submission" date="2020-11" db="EMBL/GenBank/DDBJ databases">
        <authorList>
            <person name="Tran Van P."/>
        </authorList>
    </citation>
    <scope>NUCLEOTIDE SEQUENCE</scope>
</reference>
<protein>
    <submittedName>
        <fullName evidence="1">Uncharacterized protein</fullName>
    </submittedName>
</protein>
<dbReference type="AlphaFoldDB" id="A0A7R8WFR8"/>
<gene>
    <name evidence="1" type="ORF">CTOB1V02_LOCUS8725</name>
</gene>
<dbReference type="PANTHER" id="PTHR31751:SF42">
    <property type="entry name" value="PROTEIN CBG10204"/>
    <property type="match status" value="1"/>
</dbReference>
<dbReference type="PANTHER" id="PTHR31751">
    <property type="entry name" value="SI:CH211-108C17.2-RELATED-RELATED"/>
    <property type="match status" value="1"/>
</dbReference>
<name>A0A7R8WFR8_9CRUS</name>
<sequence>MAATERLSPTPAAAMNLCPPTSLLADVQMIPLPSSPTCSMPMPQPSTSFMSSTPKTSKSTAHLPFRVLDTTSDQGSALVTSTPIPTEPHESPERLIIDVSLATDTTISTVADPKDVSYVPSEDAASEASSDCEKDLAVEERGWNARYVVVDRKILLQLIRSSSCQKKPNCTAKVMDIREHRKPDGASYSVRVTCDLVAVKNWTVGLKHITGDHCECIHQPYDPSVDKRNYLNPKNSVYEEAKKIICNKQLLSDIERSCHYYFTSSLESYHSLKLKYAAKRVHYQYPSMECRVLLSILDHNENIHRESYAKRKSLAAGAREGSEPHL</sequence>
<dbReference type="EMBL" id="OB663024">
    <property type="protein sequence ID" value="CAD7230869.1"/>
    <property type="molecule type" value="Genomic_DNA"/>
</dbReference>
<proteinExistence type="predicted"/>
<accession>A0A7R8WFR8</accession>
<evidence type="ECO:0000313" key="1">
    <source>
        <dbReference type="EMBL" id="CAD7230869.1"/>
    </source>
</evidence>